<dbReference type="InterPro" id="IPR036390">
    <property type="entry name" value="WH_DNA-bd_sf"/>
</dbReference>
<feature type="domain" description="HTH lysR-type" evidence="5">
    <location>
        <begin position="17"/>
        <end position="74"/>
    </location>
</feature>
<dbReference type="EMBL" id="JAUZEE010000002">
    <property type="protein sequence ID" value="MDP4300020.1"/>
    <property type="molecule type" value="Genomic_DNA"/>
</dbReference>
<dbReference type="PANTHER" id="PTHR30537">
    <property type="entry name" value="HTH-TYPE TRANSCRIPTIONAL REGULATOR"/>
    <property type="match status" value="1"/>
</dbReference>
<evidence type="ECO:0000256" key="1">
    <source>
        <dbReference type="ARBA" id="ARBA00009437"/>
    </source>
</evidence>
<accession>A0ABT9G0K6</accession>
<dbReference type="Gene3D" id="1.10.10.10">
    <property type="entry name" value="Winged helix-like DNA-binding domain superfamily/Winged helix DNA-binding domain"/>
    <property type="match status" value="1"/>
</dbReference>
<sequence length="325" mass="35696">MARPAPAPIPKPPAKGWDLDHLRVFALVARRASFVAAATELGMSPAYVSKRVAELERALGVALFHRTTRRVLISEAGDAALAWTLRVLEAADRLQDSVAMTPEAAGEPVTLSGPLRISTSLRLGRHHVSPILAELQARHPGLEIWLELLDRRVDLLAEGFDIDIRMGEVAEPHLIAHPVARNARVLCAAPSYVARRGLPQNLAELAGHDCLLYRERHQTFGVWRLSGPDGPASVRVTGPMGSNHSDIVRNWALDGRGIILLASWDVAEQLRRGELVRVLPGYHQGADVWAVTAARLDQTVRLRLCTQFLIERLQRGAHALDTSVR</sequence>
<keyword evidence="4" id="KW-0804">Transcription</keyword>
<dbReference type="Proteomes" id="UP001235760">
    <property type="component" value="Unassembled WGS sequence"/>
</dbReference>
<dbReference type="Pfam" id="PF03466">
    <property type="entry name" value="LysR_substrate"/>
    <property type="match status" value="1"/>
</dbReference>
<evidence type="ECO:0000259" key="5">
    <source>
        <dbReference type="PROSITE" id="PS50931"/>
    </source>
</evidence>
<dbReference type="Pfam" id="PF00126">
    <property type="entry name" value="HTH_1"/>
    <property type="match status" value="1"/>
</dbReference>
<gene>
    <name evidence="6" type="ORF">Q8X39_05185</name>
</gene>
<dbReference type="InterPro" id="IPR058163">
    <property type="entry name" value="LysR-type_TF_proteobact-type"/>
</dbReference>
<comment type="similarity">
    <text evidence="1">Belongs to the LysR transcriptional regulatory family.</text>
</comment>
<keyword evidence="3" id="KW-0238">DNA-binding</keyword>
<dbReference type="InterPro" id="IPR000847">
    <property type="entry name" value="LysR_HTH_N"/>
</dbReference>
<reference evidence="6 7" key="1">
    <citation type="submission" date="2023-08" db="EMBL/GenBank/DDBJ databases">
        <authorList>
            <person name="Roldan D.M."/>
            <person name="Menes R.J."/>
        </authorList>
    </citation>
    <scope>NUCLEOTIDE SEQUENCE [LARGE SCALE GENOMIC DNA]</scope>
    <source>
        <strain evidence="6 7">CCM 2812</strain>
    </source>
</reference>
<proteinExistence type="inferred from homology"/>
<dbReference type="InterPro" id="IPR036388">
    <property type="entry name" value="WH-like_DNA-bd_sf"/>
</dbReference>
<evidence type="ECO:0000313" key="7">
    <source>
        <dbReference type="Proteomes" id="UP001235760"/>
    </source>
</evidence>
<evidence type="ECO:0000256" key="2">
    <source>
        <dbReference type="ARBA" id="ARBA00023015"/>
    </source>
</evidence>
<evidence type="ECO:0000313" key="6">
    <source>
        <dbReference type="EMBL" id="MDP4300020.1"/>
    </source>
</evidence>
<name>A0ABT9G0K6_LEPDI</name>
<evidence type="ECO:0000256" key="3">
    <source>
        <dbReference type="ARBA" id="ARBA00023125"/>
    </source>
</evidence>
<organism evidence="6 7">
    <name type="scientific">Leptothrix discophora</name>
    <dbReference type="NCBI Taxonomy" id="89"/>
    <lineage>
        <taxon>Bacteria</taxon>
        <taxon>Pseudomonadati</taxon>
        <taxon>Pseudomonadota</taxon>
        <taxon>Betaproteobacteria</taxon>
        <taxon>Burkholderiales</taxon>
        <taxon>Sphaerotilaceae</taxon>
        <taxon>Leptothrix</taxon>
    </lineage>
</organism>
<dbReference type="SUPFAM" id="SSF46785">
    <property type="entry name" value="Winged helix' DNA-binding domain"/>
    <property type="match status" value="1"/>
</dbReference>
<protein>
    <submittedName>
        <fullName evidence="6">LysR family transcriptional regulator</fullName>
    </submittedName>
</protein>
<dbReference type="PROSITE" id="PS50931">
    <property type="entry name" value="HTH_LYSR"/>
    <property type="match status" value="1"/>
</dbReference>
<dbReference type="Gene3D" id="3.40.190.290">
    <property type="match status" value="1"/>
</dbReference>
<dbReference type="SUPFAM" id="SSF53850">
    <property type="entry name" value="Periplasmic binding protein-like II"/>
    <property type="match status" value="1"/>
</dbReference>
<dbReference type="PANTHER" id="PTHR30537:SF5">
    <property type="entry name" value="HTH-TYPE TRANSCRIPTIONAL ACTIVATOR TTDR-RELATED"/>
    <property type="match status" value="1"/>
</dbReference>
<comment type="caution">
    <text evidence="6">The sequence shown here is derived from an EMBL/GenBank/DDBJ whole genome shotgun (WGS) entry which is preliminary data.</text>
</comment>
<dbReference type="RefSeq" id="WP_305748575.1">
    <property type="nucleotide sequence ID" value="NZ_JAUZEE010000002.1"/>
</dbReference>
<evidence type="ECO:0000256" key="4">
    <source>
        <dbReference type="ARBA" id="ARBA00023163"/>
    </source>
</evidence>
<keyword evidence="2" id="KW-0805">Transcription regulation</keyword>
<keyword evidence="7" id="KW-1185">Reference proteome</keyword>
<dbReference type="InterPro" id="IPR005119">
    <property type="entry name" value="LysR_subst-bd"/>
</dbReference>